<dbReference type="OrthoDB" id="9573at2157"/>
<dbReference type="AlphaFoldDB" id="A0A1G7FNZ3"/>
<sequence>MSDEPRDEGFDDLLDAIADGEGFYVECANGHGSLPPRLACPQCGSQDLSEEPLPDSGEISTYTVVTVPTPQFEEDAPYVTAVVDFGPVSITGQVRGVDPEDVETGQVVGIGVGETVTREERLLVFEPR</sequence>
<feature type="domain" description="ChsH2 C-terminal OB-fold" evidence="1">
    <location>
        <begin position="51"/>
        <end position="108"/>
    </location>
</feature>
<name>A0A1G7FNZ3_9EURY</name>
<evidence type="ECO:0000259" key="1">
    <source>
        <dbReference type="Pfam" id="PF01796"/>
    </source>
</evidence>
<dbReference type="EMBL" id="FNBK01000001">
    <property type="protein sequence ID" value="SDE77549.1"/>
    <property type="molecule type" value="Genomic_DNA"/>
</dbReference>
<dbReference type="Pfam" id="PF01796">
    <property type="entry name" value="OB_ChsH2_C"/>
    <property type="match status" value="1"/>
</dbReference>
<evidence type="ECO:0000313" key="3">
    <source>
        <dbReference type="Proteomes" id="UP000199076"/>
    </source>
</evidence>
<dbReference type="InterPro" id="IPR002878">
    <property type="entry name" value="ChsH2_C"/>
</dbReference>
<dbReference type="InterPro" id="IPR052513">
    <property type="entry name" value="Thioester_dehydratase-like"/>
</dbReference>
<protein>
    <recommendedName>
        <fullName evidence="1">ChsH2 C-terminal OB-fold domain-containing protein</fullName>
    </recommendedName>
</protein>
<organism evidence="2 3">
    <name type="scientific">Halorientalis regularis</name>
    <dbReference type="NCBI Taxonomy" id="660518"/>
    <lineage>
        <taxon>Archaea</taxon>
        <taxon>Methanobacteriati</taxon>
        <taxon>Methanobacteriota</taxon>
        <taxon>Stenosarchaea group</taxon>
        <taxon>Halobacteria</taxon>
        <taxon>Halobacteriales</taxon>
        <taxon>Haloarculaceae</taxon>
        <taxon>Halorientalis</taxon>
    </lineage>
</organism>
<reference evidence="3" key="1">
    <citation type="submission" date="2016-10" db="EMBL/GenBank/DDBJ databases">
        <authorList>
            <person name="Varghese N."/>
            <person name="Submissions S."/>
        </authorList>
    </citation>
    <scope>NUCLEOTIDE SEQUENCE [LARGE SCALE GENOMIC DNA]</scope>
    <source>
        <strain evidence="3">IBRC-M 10760</strain>
    </source>
</reference>
<accession>A0A1G7FNZ3</accession>
<dbReference type="STRING" id="660518.SAMN05216218_101280"/>
<gene>
    <name evidence="2" type="ORF">SAMN05216218_101280</name>
</gene>
<dbReference type="InterPro" id="IPR012340">
    <property type="entry name" value="NA-bd_OB-fold"/>
</dbReference>
<dbReference type="RefSeq" id="WP_092686941.1">
    <property type="nucleotide sequence ID" value="NZ_FNBK01000001.1"/>
</dbReference>
<dbReference type="Proteomes" id="UP000199076">
    <property type="component" value="Unassembled WGS sequence"/>
</dbReference>
<keyword evidence="3" id="KW-1185">Reference proteome</keyword>
<evidence type="ECO:0000313" key="2">
    <source>
        <dbReference type="EMBL" id="SDE77549.1"/>
    </source>
</evidence>
<dbReference type="PANTHER" id="PTHR34075:SF5">
    <property type="entry name" value="BLR3430 PROTEIN"/>
    <property type="match status" value="1"/>
</dbReference>
<dbReference type="SUPFAM" id="SSF50249">
    <property type="entry name" value="Nucleic acid-binding proteins"/>
    <property type="match status" value="1"/>
</dbReference>
<dbReference type="PANTHER" id="PTHR34075">
    <property type="entry name" value="BLR3430 PROTEIN"/>
    <property type="match status" value="1"/>
</dbReference>
<proteinExistence type="predicted"/>